<dbReference type="AlphaFoldDB" id="A0AAV7VZZ8"/>
<reference evidence="1" key="1">
    <citation type="journal article" date="2022" name="bioRxiv">
        <title>Sequencing and chromosome-scale assembly of the giantPleurodeles waltlgenome.</title>
        <authorList>
            <person name="Brown T."/>
            <person name="Elewa A."/>
            <person name="Iarovenko S."/>
            <person name="Subramanian E."/>
            <person name="Araus A.J."/>
            <person name="Petzold A."/>
            <person name="Susuki M."/>
            <person name="Suzuki K.-i.T."/>
            <person name="Hayashi T."/>
            <person name="Toyoda A."/>
            <person name="Oliveira C."/>
            <person name="Osipova E."/>
            <person name="Leigh N.D."/>
            <person name="Simon A."/>
            <person name="Yun M.H."/>
        </authorList>
    </citation>
    <scope>NUCLEOTIDE SEQUENCE</scope>
    <source>
        <strain evidence="1">20211129_DDA</strain>
        <tissue evidence="1">Liver</tissue>
    </source>
</reference>
<keyword evidence="2" id="KW-1185">Reference proteome</keyword>
<evidence type="ECO:0000313" key="1">
    <source>
        <dbReference type="EMBL" id="KAJ1205509.1"/>
    </source>
</evidence>
<protein>
    <submittedName>
        <fullName evidence="1">Uncharacterized protein</fullName>
    </submittedName>
</protein>
<proteinExistence type="predicted"/>
<organism evidence="1 2">
    <name type="scientific">Pleurodeles waltl</name>
    <name type="common">Iberian ribbed newt</name>
    <dbReference type="NCBI Taxonomy" id="8319"/>
    <lineage>
        <taxon>Eukaryota</taxon>
        <taxon>Metazoa</taxon>
        <taxon>Chordata</taxon>
        <taxon>Craniata</taxon>
        <taxon>Vertebrata</taxon>
        <taxon>Euteleostomi</taxon>
        <taxon>Amphibia</taxon>
        <taxon>Batrachia</taxon>
        <taxon>Caudata</taxon>
        <taxon>Salamandroidea</taxon>
        <taxon>Salamandridae</taxon>
        <taxon>Pleurodelinae</taxon>
        <taxon>Pleurodeles</taxon>
    </lineage>
</organism>
<accession>A0AAV7VZZ8</accession>
<evidence type="ECO:0000313" key="2">
    <source>
        <dbReference type="Proteomes" id="UP001066276"/>
    </source>
</evidence>
<comment type="caution">
    <text evidence="1">The sequence shown here is derived from an EMBL/GenBank/DDBJ whole genome shotgun (WGS) entry which is preliminary data.</text>
</comment>
<name>A0AAV7VZZ8_PLEWA</name>
<dbReference type="Proteomes" id="UP001066276">
    <property type="component" value="Chromosome 1_2"/>
</dbReference>
<dbReference type="EMBL" id="JANPWB010000002">
    <property type="protein sequence ID" value="KAJ1205509.1"/>
    <property type="molecule type" value="Genomic_DNA"/>
</dbReference>
<sequence>MICATIELVKRPFEIRVRKEGDVLCCHGAGRVRDGMCVVGFGMECVRVYVVELGQLDVTGNKEGDGLVRFE</sequence>
<gene>
    <name evidence="1" type="ORF">NDU88_000943</name>
</gene>